<protein>
    <recommendedName>
        <fullName evidence="4">PknH-like extracellular domain-containing protein</fullName>
    </recommendedName>
</protein>
<dbReference type="HOGENOM" id="CLU_1093607_0_0_11"/>
<sequence>MGRVRIGVAALAVAGALLVTACGSDTEDAAAPPPAAPLGTVVPAAPATGEPFTSPDALALRLLADTELPAGMTAAYDPSTDAPGQQAGVPAPTTPPGCGKVLMELGHQRPEALAWTAVAYNGPDFASIDIDAASYRPEAVGPAFTAVQETLRGCTEYFGEDADDARIDYRLGALAQPPAGDAATAFELRMTSEGLTLVAHVALVQVGTTLAQISVTAPESSDPALLAELTAAQVRKLRGVTEP</sequence>
<dbReference type="EMBL" id="AP006618">
    <property type="protein sequence ID" value="BAD56636.1"/>
    <property type="molecule type" value="Genomic_DNA"/>
</dbReference>
<dbReference type="KEGG" id="nfa:NFA_17900"/>
<evidence type="ECO:0000313" key="3">
    <source>
        <dbReference type="Proteomes" id="UP000006820"/>
    </source>
</evidence>
<keyword evidence="3" id="KW-1185">Reference proteome</keyword>
<dbReference type="Proteomes" id="UP000006820">
    <property type="component" value="Chromosome"/>
</dbReference>
<organism evidence="2 3">
    <name type="scientific">Nocardia farcinica (strain IFM 10152)</name>
    <dbReference type="NCBI Taxonomy" id="247156"/>
    <lineage>
        <taxon>Bacteria</taxon>
        <taxon>Bacillati</taxon>
        <taxon>Actinomycetota</taxon>
        <taxon>Actinomycetes</taxon>
        <taxon>Mycobacteriales</taxon>
        <taxon>Nocardiaceae</taxon>
        <taxon>Nocardia</taxon>
    </lineage>
</organism>
<keyword evidence="1" id="KW-0732">Signal</keyword>
<dbReference type="PROSITE" id="PS51257">
    <property type="entry name" value="PROKAR_LIPOPROTEIN"/>
    <property type="match status" value="1"/>
</dbReference>
<dbReference type="AlphaFoldDB" id="Q5YYV5"/>
<evidence type="ECO:0000313" key="2">
    <source>
        <dbReference type="EMBL" id="BAD56636.1"/>
    </source>
</evidence>
<evidence type="ECO:0008006" key="4">
    <source>
        <dbReference type="Google" id="ProtNLM"/>
    </source>
</evidence>
<reference evidence="2 3" key="1">
    <citation type="journal article" date="2004" name="Proc. Natl. Acad. Sci. U.S.A.">
        <title>The complete genomic sequence of Nocardia farcinica IFM 10152.</title>
        <authorList>
            <person name="Ishikawa J."/>
            <person name="Yamashita A."/>
            <person name="Mikami Y."/>
            <person name="Hoshino Y."/>
            <person name="Kurita H."/>
            <person name="Hotta K."/>
            <person name="Shiba T."/>
            <person name="Hattori M."/>
        </authorList>
    </citation>
    <scope>NUCLEOTIDE SEQUENCE [LARGE SCALE GENOMIC DNA]</scope>
    <source>
        <strain evidence="2 3">IFM 10152</strain>
    </source>
</reference>
<evidence type="ECO:0000256" key="1">
    <source>
        <dbReference type="SAM" id="SignalP"/>
    </source>
</evidence>
<dbReference type="STRING" id="247156.NFA_17900"/>
<gene>
    <name evidence="2" type="ordered locus">NFA_17900</name>
</gene>
<accession>Q5YYV5</accession>
<name>Q5YYV5_NOCFA</name>
<feature type="chain" id="PRO_5038871155" description="PknH-like extracellular domain-containing protein" evidence="1">
    <location>
        <begin position="22"/>
        <end position="243"/>
    </location>
</feature>
<proteinExistence type="predicted"/>
<feature type="signal peptide" evidence="1">
    <location>
        <begin position="1"/>
        <end position="21"/>
    </location>
</feature>
<dbReference type="eggNOG" id="ENOG5033FNI">
    <property type="taxonomic scope" value="Bacteria"/>
</dbReference>